<dbReference type="Pfam" id="PF09577">
    <property type="entry name" value="Spore_YpjB"/>
    <property type="match status" value="1"/>
</dbReference>
<name>A0A1H9ZF73_9BACI</name>
<dbReference type="InterPro" id="IPR014231">
    <property type="entry name" value="Spore_YpjB"/>
</dbReference>
<sequence>MRNIHKYMTKLWGIAFIGIVLFITSGLLIQNPVYAKGDSTKENTEMMPFYWMIFIVGGCIAITLTYVSWRKYRGEKKKGKKKGKMID</sequence>
<evidence type="ECO:0000256" key="1">
    <source>
        <dbReference type="SAM" id="Phobius"/>
    </source>
</evidence>
<feature type="transmembrane region" description="Helical" evidence="1">
    <location>
        <begin position="12"/>
        <end position="29"/>
    </location>
</feature>
<keyword evidence="1" id="KW-1133">Transmembrane helix</keyword>
<evidence type="ECO:0000313" key="3">
    <source>
        <dbReference type="Proteomes" id="UP000198618"/>
    </source>
</evidence>
<dbReference type="STRING" id="930131.SAMN05216389_102238"/>
<keyword evidence="1" id="KW-0472">Membrane</keyword>
<reference evidence="2 3" key="1">
    <citation type="submission" date="2016-10" db="EMBL/GenBank/DDBJ databases">
        <authorList>
            <person name="de Groot N.N."/>
        </authorList>
    </citation>
    <scope>NUCLEOTIDE SEQUENCE [LARGE SCALE GENOMIC DNA]</scope>
    <source>
        <strain evidence="2 3">IBRC-M 10780</strain>
    </source>
</reference>
<organism evidence="2 3">
    <name type="scientific">Oceanobacillus limi</name>
    <dbReference type="NCBI Taxonomy" id="930131"/>
    <lineage>
        <taxon>Bacteria</taxon>
        <taxon>Bacillati</taxon>
        <taxon>Bacillota</taxon>
        <taxon>Bacilli</taxon>
        <taxon>Bacillales</taxon>
        <taxon>Bacillaceae</taxon>
        <taxon>Oceanobacillus</taxon>
    </lineage>
</organism>
<dbReference type="EMBL" id="FOHE01000002">
    <property type="protein sequence ID" value="SES80300.1"/>
    <property type="molecule type" value="Genomic_DNA"/>
</dbReference>
<protein>
    <submittedName>
        <fullName evidence="2">Sporulation protein YpjB</fullName>
    </submittedName>
</protein>
<keyword evidence="1" id="KW-0812">Transmembrane</keyword>
<dbReference type="Proteomes" id="UP000198618">
    <property type="component" value="Unassembled WGS sequence"/>
</dbReference>
<dbReference type="RefSeq" id="WP_090866880.1">
    <property type="nucleotide sequence ID" value="NZ_FOHE01000002.1"/>
</dbReference>
<evidence type="ECO:0000313" key="2">
    <source>
        <dbReference type="EMBL" id="SES80300.1"/>
    </source>
</evidence>
<gene>
    <name evidence="2" type="ORF">SAMN05216389_102238</name>
</gene>
<dbReference type="OrthoDB" id="2988195at2"/>
<feature type="transmembrane region" description="Helical" evidence="1">
    <location>
        <begin position="49"/>
        <end position="69"/>
    </location>
</feature>
<proteinExistence type="predicted"/>
<accession>A0A1H9ZF73</accession>
<dbReference type="AlphaFoldDB" id="A0A1H9ZF73"/>
<keyword evidence="3" id="KW-1185">Reference proteome</keyword>